<dbReference type="Proteomes" id="UP000002421">
    <property type="component" value="Segment"/>
</dbReference>
<organismHost>
    <name type="scientific">Pseudomonas chlororaphis</name>
    <dbReference type="NCBI Taxonomy" id="587753"/>
</organismHost>
<dbReference type="KEGG" id="vg:6372260"/>
<gene>
    <name evidence="2" type="ORF">201phi2-1p388</name>
</gene>
<dbReference type="RefSeq" id="YP_001957109.1">
    <property type="nucleotide sequence ID" value="NC_010821.1"/>
</dbReference>
<reference evidence="2 3" key="1">
    <citation type="journal article" date="2008" name="Virology">
        <title>Characterization of Pseudomonas chlororaphis myovirus 201varphi2-1 via genomic sequencing, mass spectrometry, and electron microscopy.</title>
        <authorList>
            <person name="Thomas J.A."/>
            <person name="Rolando M.R."/>
            <person name="Carroll C.A."/>
            <person name="Shen P.S."/>
            <person name="Belnap D.M."/>
            <person name="Weintraub S.T."/>
            <person name="Serwer P."/>
            <person name="Hardies S.C."/>
        </authorList>
    </citation>
    <scope>NUCLEOTIDE SEQUENCE</scope>
</reference>
<proteinExistence type="predicted"/>
<keyword evidence="1" id="KW-1133">Transmembrane helix</keyword>
<evidence type="ECO:0000313" key="2">
    <source>
        <dbReference type="EMBL" id="ABY63213.1"/>
    </source>
</evidence>
<name>B3FJP8_BP201</name>
<feature type="transmembrane region" description="Helical" evidence="1">
    <location>
        <begin position="12"/>
        <end position="32"/>
    </location>
</feature>
<protein>
    <submittedName>
        <fullName evidence="2">Uncharacterized protein</fullName>
    </submittedName>
</protein>
<keyword evidence="3" id="KW-1185">Reference proteome</keyword>
<sequence>MEIKDVVKQIDTVVAIGVGAIATLVVLTAIVLPSKR</sequence>
<evidence type="ECO:0000313" key="3">
    <source>
        <dbReference type="Proteomes" id="UP000002421"/>
    </source>
</evidence>
<keyword evidence="1" id="KW-0472">Membrane</keyword>
<organism evidence="2 3">
    <name type="scientific">Pseudomonas phage 201phi2-1</name>
    <name type="common">Pseudomonas chlororaphis phage 201phi2-1</name>
    <dbReference type="NCBI Taxonomy" id="198110"/>
    <lineage>
        <taxon>Viruses</taxon>
        <taxon>Duplodnaviria</taxon>
        <taxon>Heunggongvirae</taxon>
        <taxon>Uroviricota</taxon>
        <taxon>Caudoviricetes</taxon>
        <taxon>Chimalliviridae</taxon>
        <taxon>Serwervirus</taxon>
        <taxon>Serwervirus 201phi21</taxon>
    </lineage>
</organism>
<keyword evidence="1" id="KW-0812">Transmembrane</keyword>
<dbReference type="EMBL" id="EU197055">
    <property type="protein sequence ID" value="ABY63213.1"/>
    <property type="molecule type" value="Genomic_DNA"/>
</dbReference>
<evidence type="ECO:0000256" key="1">
    <source>
        <dbReference type="SAM" id="Phobius"/>
    </source>
</evidence>
<accession>B3FJP8</accession>